<protein>
    <recommendedName>
        <fullName evidence="1">uroporphyrinogen-III C-methyltransferase</fullName>
        <ecNumber evidence="1">2.1.1.107</ecNumber>
    </recommendedName>
</protein>
<dbReference type="InterPro" id="IPR014776">
    <property type="entry name" value="4pyrrole_Mease_sub2"/>
</dbReference>
<dbReference type="Pfam" id="PF02602">
    <property type="entry name" value="HEM4"/>
    <property type="match status" value="1"/>
</dbReference>
<evidence type="ECO:0000256" key="1">
    <source>
        <dbReference type="ARBA" id="ARBA00012162"/>
    </source>
</evidence>
<organism evidence="9 10">
    <name type="scientific">Nocardioides conyzicola</name>
    <dbReference type="NCBI Taxonomy" id="1651781"/>
    <lineage>
        <taxon>Bacteria</taxon>
        <taxon>Bacillati</taxon>
        <taxon>Actinomycetota</taxon>
        <taxon>Actinomycetes</taxon>
        <taxon>Propionibacteriales</taxon>
        <taxon>Nocardioidaceae</taxon>
        <taxon>Nocardioides</taxon>
    </lineage>
</organism>
<keyword evidence="5" id="KW-0627">Porphyrin biosynthesis</keyword>
<feature type="region of interest" description="Disordered" evidence="6">
    <location>
        <begin position="528"/>
        <end position="550"/>
    </location>
</feature>
<evidence type="ECO:0000256" key="6">
    <source>
        <dbReference type="SAM" id="MobiDB-lite"/>
    </source>
</evidence>
<keyword evidence="4" id="KW-0949">S-adenosyl-L-methionine</keyword>
<evidence type="ECO:0000259" key="8">
    <source>
        <dbReference type="Pfam" id="PF02602"/>
    </source>
</evidence>
<evidence type="ECO:0000256" key="2">
    <source>
        <dbReference type="ARBA" id="ARBA00022603"/>
    </source>
</evidence>
<evidence type="ECO:0000313" key="9">
    <source>
        <dbReference type="EMBL" id="GAA4700990.1"/>
    </source>
</evidence>
<keyword evidence="3" id="KW-0808">Transferase</keyword>
<dbReference type="PANTHER" id="PTHR45790">
    <property type="entry name" value="SIROHEME SYNTHASE-RELATED"/>
    <property type="match status" value="1"/>
</dbReference>
<dbReference type="Gene3D" id="3.30.950.10">
    <property type="entry name" value="Methyltransferase, Cobalt-precorrin-4 Transmethylase, Domain 2"/>
    <property type="match status" value="1"/>
</dbReference>
<dbReference type="InterPro" id="IPR035996">
    <property type="entry name" value="4pyrrol_Methylase_sf"/>
</dbReference>
<dbReference type="InterPro" id="IPR000878">
    <property type="entry name" value="4pyrrol_Mease"/>
</dbReference>
<dbReference type="Gene3D" id="3.40.50.10090">
    <property type="match status" value="2"/>
</dbReference>
<evidence type="ECO:0000256" key="4">
    <source>
        <dbReference type="ARBA" id="ARBA00022691"/>
    </source>
</evidence>
<dbReference type="EC" id="2.1.1.107" evidence="1"/>
<name>A0ABP8X714_9ACTN</name>
<dbReference type="Proteomes" id="UP001499974">
    <property type="component" value="Unassembled WGS sequence"/>
</dbReference>
<feature type="domain" description="Tetrapyrrole methylase" evidence="7">
    <location>
        <begin position="17"/>
        <end position="231"/>
    </location>
</feature>
<dbReference type="InterPro" id="IPR003043">
    <property type="entry name" value="Uropor_MeTrfase_CS"/>
</dbReference>
<feature type="domain" description="Tetrapyrrole biosynthesis uroporphyrinogen III synthase" evidence="8">
    <location>
        <begin position="283"/>
        <end position="512"/>
    </location>
</feature>
<dbReference type="InterPro" id="IPR050161">
    <property type="entry name" value="Siro_Cobalamin_biosynth"/>
</dbReference>
<keyword evidence="10" id="KW-1185">Reference proteome</keyword>
<dbReference type="PANTHER" id="PTHR45790:SF3">
    <property type="entry name" value="S-ADENOSYL-L-METHIONINE-DEPENDENT UROPORPHYRINOGEN III METHYLTRANSFERASE, CHLOROPLASTIC"/>
    <property type="match status" value="1"/>
</dbReference>
<accession>A0ABP8X714</accession>
<keyword evidence="2" id="KW-0489">Methyltransferase</keyword>
<dbReference type="RefSeq" id="WP_345520856.1">
    <property type="nucleotide sequence ID" value="NZ_BAABKM010000002.1"/>
</dbReference>
<dbReference type="CDD" id="cd06578">
    <property type="entry name" value="HemD"/>
    <property type="match status" value="1"/>
</dbReference>
<dbReference type="EMBL" id="BAABKM010000002">
    <property type="protein sequence ID" value="GAA4700990.1"/>
    <property type="molecule type" value="Genomic_DNA"/>
</dbReference>
<dbReference type="InterPro" id="IPR014777">
    <property type="entry name" value="4pyrrole_Mease_sub1"/>
</dbReference>
<evidence type="ECO:0000256" key="3">
    <source>
        <dbReference type="ARBA" id="ARBA00022679"/>
    </source>
</evidence>
<evidence type="ECO:0000259" key="7">
    <source>
        <dbReference type="Pfam" id="PF00590"/>
    </source>
</evidence>
<dbReference type="SUPFAM" id="SSF69618">
    <property type="entry name" value="HemD-like"/>
    <property type="match status" value="1"/>
</dbReference>
<sequence length="550" mass="58665">MTRAKTSPNQSLPRGWVSFVGSGPGDPGLLTVRAVELLRRADVVVTEVPEHAELIRQVLDLPVSADADAEPVGPEIVDGGFGEDGQPLTHAARGKVVVRHAKKGQRVVRLLSGDPFLYASGPEEAQACVKADLAFEIVPGVSSVNAVPAYAGIPLTTKDHREVAVVTCGDKVDWSQYADKRTLVLLSAVGQIGDIAKALVAAGRSAQTPVAMTRVGTTTEQTTVTSTLERIAADARTARMAPPAVTVVGDVVDLRETLSWFETKSLFGWRVLVPRTKEQAGSLSERLRGYGAVPDEVPTISVEPPRNPLQMDKAVRGLVEGRYEWIAFTSVNAVKAVREKFEEYGLDARAFSGLKIAAVGDKTAEAIGQWGLRADLVPSGEQSAAGLLADWPEYDEALDPINRVFLPRADIATENLVAGLIDLGWECDDVTAYRTVRAAPPPPETRDAIKTGKFDAVVFTSSSTVRNLVGIAGKPHASTIIAVIGPATAKTAEEHGLRVDVLASRPDVEELVDALADFGAARRASLVEAGQPVTKPSERKPSARRRVRAE</sequence>
<evidence type="ECO:0000313" key="10">
    <source>
        <dbReference type="Proteomes" id="UP001499974"/>
    </source>
</evidence>
<dbReference type="InterPro" id="IPR003754">
    <property type="entry name" value="4pyrrol_synth_uPrphyn_synth"/>
</dbReference>
<dbReference type="Pfam" id="PF00590">
    <property type="entry name" value="TP_methylase"/>
    <property type="match status" value="1"/>
</dbReference>
<reference evidence="10" key="1">
    <citation type="journal article" date="2019" name="Int. J. Syst. Evol. Microbiol.">
        <title>The Global Catalogue of Microorganisms (GCM) 10K type strain sequencing project: providing services to taxonomists for standard genome sequencing and annotation.</title>
        <authorList>
            <consortium name="The Broad Institute Genomics Platform"/>
            <consortium name="The Broad Institute Genome Sequencing Center for Infectious Disease"/>
            <person name="Wu L."/>
            <person name="Ma J."/>
        </authorList>
    </citation>
    <scope>NUCLEOTIDE SEQUENCE [LARGE SCALE GENOMIC DNA]</scope>
    <source>
        <strain evidence="10">JCM 18531</strain>
    </source>
</reference>
<comment type="caution">
    <text evidence="9">The sequence shown here is derived from an EMBL/GenBank/DDBJ whole genome shotgun (WGS) entry which is preliminary data.</text>
</comment>
<dbReference type="PROSITE" id="PS00839">
    <property type="entry name" value="SUMT_1"/>
    <property type="match status" value="1"/>
</dbReference>
<proteinExistence type="predicted"/>
<dbReference type="SUPFAM" id="SSF53790">
    <property type="entry name" value="Tetrapyrrole methylase"/>
    <property type="match status" value="1"/>
</dbReference>
<gene>
    <name evidence="9" type="ORF">GCM10023349_17440</name>
</gene>
<dbReference type="InterPro" id="IPR036108">
    <property type="entry name" value="4pyrrol_syn_uPrphyn_synt_sf"/>
</dbReference>
<evidence type="ECO:0000256" key="5">
    <source>
        <dbReference type="ARBA" id="ARBA00023244"/>
    </source>
</evidence>
<dbReference type="Gene3D" id="3.40.1010.10">
    <property type="entry name" value="Cobalt-precorrin-4 Transmethylase, Domain 1"/>
    <property type="match status" value="1"/>
</dbReference>